<evidence type="ECO:0000256" key="4">
    <source>
        <dbReference type="HAMAP-Rule" id="MF_00028"/>
    </source>
</evidence>
<evidence type="ECO:0000259" key="6">
    <source>
        <dbReference type="Pfam" id="PF01656"/>
    </source>
</evidence>
<dbReference type="InterPro" id="IPR002586">
    <property type="entry name" value="CobQ/CobB/MinD/ParA_Nub-bd_dom"/>
</dbReference>
<dbReference type="Proteomes" id="UP000695264">
    <property type="component" value="Unassembled WGS sequence"/>
</dbReference>
<feature type="active site" description="Nucleophile" evidence="4">
    <location>
        <position position="395"/>
    </location>
</feature>
<dbReference type="PROSITE" id="PS51274">
    <property type="entry name" value="GATASE_COBBQ"/>
    <property type="match status" value="1"/>
</dbReference>
<keyword evidence="9" id="KW-1185">Reference proteome</keyword>
<evidence type="ECO:0000256" key="3">
    <source>
        <dbReference type="ARBA" id="ARBA00022962"/>
    </source>
</evidence>
<feature type="active site" evidence="4">
    <location>
        <position position="487"/>
    </location>
</feature>
<evidence type="ECO:0000256" key="5">
    <source>
        <dbReference type="SAM" id="MobiDB-lite"/>
    </source>
</evidence>
<dbReference type="Pfam" id="PF07685">
    <property type="entry name" value="GATase_3"/>
    <property type="match status" value="1"/>
</dbReference>
<dbReference type="SUPFAM" id="SSF52540">
    <property type="entry name" value="P-loop containing nucleoside triphosphate hydrolases"/>
    <property type="match status" value="1"/>
</dbReference>
<evidence type="ECO:0000256" key="1">
    <source>
        <dbReference type="ARBA" id="ARBA00004953"/>
    </source>
</evidence>
<dbReference type="CDD" id="cd01750">
    <property type="entry name" value="GATase1_CobQ"/>
    <property type="match status" value="1"/>
</dbReference>
<dbReference type="InterPro" id="IPR004459">
    <property type="entry name" value="CobQ_synth"/>
</dbReference>
<comment type="similarity">
    <text evidence="4">Belongs to the CobB/CobQ family. CobQ subfamily.</text>
</comment>
<sequence>MNDGTFHGHGGTRPAGPARPRRAGRAPRGGGLLVAGTTSDAGKSVVTAGICRWLARRGISVAPFKAQNMSLNSFVTPEGAEIGRAQAMQAQAARVTPSALMNPVLLKPGGDRSSQVVLLGRPVGELSARGYFGPGTAPGAAGADGGAGGAEGGADGARAAGRREALLPTVLDCYEQLRARHDAVICEGAGSPAEINLRRHDIVNMGLARAAGLPVVLVGDIDRGGVFASFFGTTALLSRADQALVAGYVVNKFRGDATLLEPGLAALRGLTGRPVLGVLPFARGLGIDEEDGLRLSLRGAVREPDVAPPHGEEVLRVTVAAVPLMSNFTDLDALAAEPGVLVRFADRPEELADADLVILPGTRGTVHALRWLRERGLADAVARRAAEGRPVLGICGGYQMLGACVEDEVESRAGTVDGLGLLPLRVRFAREKTLGRPEGTALGEPVSGYEIHHGVATVTGGEPFITGEGGAPLDGCRVGSVRGTHWHGSLESDGFRRAFLRQVAREAGRRFVPAPDTAFGALREEQLDRLGDLIEEHADTEGLLRLIERGAPPGLPFVPPGVPEEAGAG</sequence>
<evidence type="ECO:0000313" key="9">
    <source>
        <dbReference type="Proteomes" id="UP000695264"/>
    </source>
</evidence>
<dbReference type="InterPro" id="IPR033949">
    <property type="entry name" value="CobQ_GATase1"/>
</dbReference>
<dbReference type="HAMAP" id="MF_00028">
    <property type="entry name" value="CobQ"/>
    <property type="match status" value="1"/>
</dbReference>
<dbReference type="Gene3D" id="3.40.50.880">
    <property type="match status" value="1"/>
</dbReference>
<dbReference type="EMBL" id="JAATEN010000012">
    <property type="protein sequence ID" value="NJQ02109.1"/>
    <property type="molecule type" value="Genomic_DNA"/>
</dbReference>
<dbReference type="RefSeq" id="WP_168102745.1">
    <property type="nucleotide sequence ID" value="NZ_JAATEN010000012.1"/>
</dbReference>
<comment type="caution">
    <text evidence="8">The sequence shown here is derived from an EMBL/GenBank/DDBJ whole genome shotgun (WGS) entry which is preliminary data.</text>
</comment>
<comment type="function">
    <text evidence="4">Catalyzes amidations at positions B, D, E, and G on adenosylcobyrinic A,C-diamide. NH(2) groups are provided by glutamine, and one molecule of ATP is hydrogenolyzed for each amidation.</text>
</comment>
<name>A0ABX1C387_9ACTN</name>
<evidence type="ECO:0000313" key="8">
    <source>
        <dbReference type="EMBL" id="NJQ02109.1"/>
    </source>
</evidence>
<feature type="region of interest" description="Disordered" evidence="5">
    <location>
        <begin position="1"/>
        <end position="31"/>
    </location>
</feature>
<reference evidence="8 9" key="1">
    <citation type="submission" date="2020-03" db="EMBL/GenBank/DDBJ databases">
        <title>WGS of actinomycetes isolated from Thailand.</title>
        <authorList>
            <person name="Thawai C."/>
        </authorList>
    </citation>
    <scope>NUCLEOTIDE SEQUENCE [LARGE SCALE GENOMIC DNA]</scope>
    <source>
        <strain evidence="8 9">PLAI 1-29</strain>
    </source>
</reference>
<comment type="pathway">
    <text evidence="1 4">Cofactor biosynthesis; adenosylcobalamin biosynthesis.</text>
</comment>
<feature type="domain" description="CobQ/CobB/MinD/ParA nucleotide binding" evidence="6">
    <location>
        <begin position="33"/>
        <end position="285"/>
    </location>
</feature>
<dbReference type="InterPro" id="IPR029062">
    <property type="entry name" value="Class_I_gatase-like"/>
</dbReference>
<keyword evidence="2 4" id="KW-0169">Cobalamin biosynthesis</keyword>
<proteinExistence type="inferred from homology"/>
<evidence type="ECO:0000259" key="7">
    <source>
        <dbReference type="Pfam" id="PF07685"/>
    </source>
</evidence>
<dbReference type="PROSITE" id="PS51273">
    <property type="entry name" value="GATASE_TYPE_1"/>
    <property type="match status" value="1"/>
</dbReference>
<dbReference type="PANTHER" id="PTHR21343">
    <property type="entry name" value="DETHIOBIOTIN SYNTHETASE"/>
    <property type="match status" value="1"/>
</dbReference>
<dbReference type="Gene3D" id="3.40.50.300">
    <property type="entry name" value="P-loop containing nucleotide triphosphate hydrolases"/>
    <property type="match status" value="1"/>
</dbReference>
<dbReference type="NCBIfam" id="NF001989">
    <property type="entry name" value="PRK00784.1"/>
    <property type="match status" value="1"/>
</dbReference>
<feature type="domain" description="CobB/CobQ-like glutamine amidotransferase" evidence="7">
    <location>
        <begin position="316"/>
        <end position="493"/>
    </location>
</feature>
<evidence type="ECO:0000256" key="2">
    <source>
        <dbReference type="ARBA" id="ARBA00022573"/>
    </source>
</evidence>
<accession>A0ABX1C387</accession>
<dbReference type="Pfam" id="PF01656">
    <property type="entry name" value="CbiA"/>
    <property type="match status" value="1"/>
</dbReference>
<dbReference type="InterPro" id="IPR027417">
    <property type="entry name" value="P-loop_NTPase"/>
</dbReference>
<dbReference type="PANTHER" id="PTHR21343:SF1">
    <property type="entry name" value="COBYRIC ACID SYNTHASE"/>
    <property type="match status" value="1"/>
</dbReference>
<keyword evidence="3 4" id="KW-0315">Glutamine amidotransferase</keyword>
<dbReference type="InterPro" id="IPR011698">
    <property type="entry name" value="GATase_3"/>
</dbReference>
<dbReference type="SUPFAM" id="SSF52317">
    <property type="entry name" value="Class I glutamine amidotransferase-like"/>
    <property type="match status" value="1"/>
</dbReference>
<organism evidence="8 9">
    <name type="scientific">Streptomyces zingiberis</name>
    <dbReference type="NCBI Taxonomy" id="2053010"/>
    <lineage>
        <taxon>Bacteria</taxon>
        <taxon>Bacillati</taxon>
        <taxon>Actinomycetota</taxon>
        <taxon>Actinomycetes</taxon>
        <taxon>Kitasatosporales</taxon>
        <taxon>Streptomycetaceae</taxon>
        <taxon>Streptomyces</taxon>
    </lineage>
</organism>
<gene>
    <name evidence="4" type="primary">cobQ</name>
    <name evidence="8" type="ORF">HCK00_16585</name>
</gene>
<protein>
    <recommendedName>
        <fullName evidence="4">Cobyric acid synthase</fullName>
    </recommendedName>
</protein>